<comment type="caution">
    <text evidence="1">The sequence shown here is derived from an EMBL/GenBank/DDBJ whole genome shotgun (WGS) entry which is preliminary data.</text>
</comment>
<proteinExistence type="predicted"/>
<protein>
    <submittedName>
        <fullName evidence="1">Uncharacterized protein</fullName>
    </submittedName>
</protein>
<reference evidence="1" key="1">
    <citation type="journal article" date="2014" name="Int. J. Syst. Evol. Microbiol.">
        <title>Complete genome sequence of Corynebacterium casei LMG S-19264T (=DSM 44701T), isolated from a smear-ripened cheese.</title>
        <authorList>
            <consortium name="US DOE Joint Genome Institute (JGI-PGF)"/>
            <person name="Walter F."/>
            <person name="Albersmeier A."/>
            <person name="Kalinowski J."/>
            <person name="Ruckert C."/>
        </authorList>
    </citation>
    <scope>NUCLEOTIDE SEQUENCE</scope>
    <source>
        <strain evidence="1">CGMCC 1.15758</strain>
    </source>
</reference>
<organism evidence="1 2">
    <name type="scientific">Cysteiniphilum litorale</name>
    <dbReference type="NCBI Taxonomy" id="2056700"/>
    <lineage>
        <taxon>Bacteria</taxon>
        <taxon>Pseudomonadati</taxon>
        <taxon>Pseudomonadota</taxon>
        <taxon>Gammaproteobacteria</taxon>
        <taxon>Thiotrichales</taxon>
        <taxon>Fastidiosibacteraceae</taxon>
        <taxon>Cysteiniphilum</taxon>
    </lineage>
</organism>
<keyword evidence="2" id="KW-1185">Reference proteome</keyword>
<gene>
    <name evidence="1" type="ORF">GCM10010995_06740</name>
</gene>
<sequence>MALLHLISGYSNDHLKNKGVILKVNHFSFFVPKKDSVCAYEIINQKDDTSTHSYNCQLHIYHDTEDNTIVLTYEIKGQWTSQYAQADDGWYWHITEVPNPKSRLVLYAPFFAEFKDIGLKMTVVSKSSFKNELTINGGLLVIGNKLHTLTSVAKLSLSTGYPLFEGSMQWEPFHTVSV</sequence>
<evidence type="ECO:0000313" key="1">
    <source>
        <dbReference type="EMBL" id="GGF92217.1"/>
    </source>
</evidence>
<dbReference type="Proteomes" id="UP000636949">
    <property type="component" value="Unassembled WGS sequence"/>
</dbReference>
<evidence type="ECO:0000313" key="2">
    <source>
        <dbReference type="Proteomes" id="UP000636949"/>
    </source>
</evidence>
<dbReference type="EMBL" id="BMJS01000005">
    <property type="protein sequence ID" value="GGF92217.1"/>
    <property type="molecule type" value="Genomic_DNA"/>
</dbReference>
<name>A0A8J2Z3B2_9GAMM</name>
<dbReference type="AlphaFoldDB" id="A0A8J2Z3B2"/>
<accession>A0A8J2Z3B2</accession>
<reference evidence="1" key="2">
    <citation type="submission" date="2020-09" db="EMBL/GenBank/DDBJ databases">
        <authorList>
            <person name="Sun Q."/>
            <person name="Zhou Y."/>
        </authorList>
    </citation>
    <scope>NUCLEOTIDE SEQUENCE</scope>
    <source>
        <strain evidence="1">CGMCC 1.15758</strain>
    </source>
</reference>